<organism evidence="3 4">
    <name type="scientific">Panaeolus cyanescens</name>
    <dbReference type="NCBI Taxonomy" id="181874"/>
    <lineage>
        <taxon>Eukaryota</taxon>
        <taxon>Fungi</taxon>
        <taxon>Dikarya</taxon>
        <taxon>Basidiomycota</taxon>
        <taxon>Agaricomycotina</taxon>
        <taxon>Agaricomycetes</taxon>
        <taxon>Agaricomycetidae</taxon>
        <taxon>Agaricales</taxon>
        <taxon>Agaricineae</taxon>
        <taxon>Galeropsidaceae</taxon>
        <taxon>Panaeolus</taxon>
    </lineage>
</organism>
<name>A0A409X3I9_9AGAR</name>
<keyword evidence="4" id="KW-1185">Reference proteome</keyword>
<evidence type="ECO:0000256" key="1">
    <source>
        <dbReference type="SAM" id="Coils"/>
    </source>
</evidence>
<keyword evidence="1" id="KW-0175">Coiled coil</keyword>
<proteinExistence type="predicted"/>
<dbReference type="OrthoDB" id="2688210at2759"/>
<feature type="compositionally biased region" description="Basic and acidic residues" evidence="2">
    <location>
        <begin position="7"/>
        <end position="18"/>
    </location>
</feature>
<feature type="non-terminal residue" evidence="3">
    <location>
        <position position="209"/>
    </location>
</feature>
<accession>A0A409X3I9</accession>
<sequence>MAQLNDQNREDLDQDHTACPDYSSERYATTRLALTARGFTEQEAIDLLKTSWTTEDEAKKERRRAEREAARVVQEEAERVAREDAVLKAAAEKEEADAAEKELKKKYKGKFLPINVGIPMPERPPIFLPPSILQRLVRGEYVELWYFSDQGYNASAQTIHSAQDQTFTYTRDEDGSLQLVSAASLKTPKTPVLEDEKLEWGDFLTAYGR</sequence>
<dbReference type="AlphaFoldDB" id="A0A409X3I9"/>
<feature type="region of interest" description="Disordered" evidence="2">
    <location>
        <begin position="1"/>
        <end position="24"/>
    </location>
</feature>
<dbReference type="Proteomes" id="UP000284842">
    <property type="component" value="Unassembled WGS sequence"/>
</dbReference>
<dbReference type="InParanoid" id="A0A409X3I9"/>
<gene>
    <name evidence="3" type="ORF">CVT24_004718</name>
</gene>
<protein>
    <submittedName>
        <fullName evidence="3">Uncharacterized protein</fullName>
    </submittedName>
</protein>
<evidence type="ECO:0000313" key="3">
    <source>
        <dbReference type="EMBL" id="PPQ85332.1"/>
    </source>
</evidence>
<feature type="coiled-coil region" evidence="1">
    <location>
        <begin position="55"/>
        <end position="106"/>
    </location>
</feature>
<evidence type="ECO:0000256" key="2">
    <source>
        <dbReference type="SAM" id="MobiDB-lite"/>
    </source>
</evidence>
<evidence type="ECO:0000313" key="4">
    <source>
        <dbReference type="Proteomes" id="UP000284842"/>
    </source>
</evidence>
<comment type="caution">
    <text evidence="3">The sequence shown here is derived from an EMBL/GenBank/DDBJ whole genome shotgun (WGS) entry which is preliminary data.</text>
</comment>
<dbReference type="EMBL" id="NHTK01004731">
    <property type="protein sequence ID" value="PPQ85332.1"/>
    <property type="molecule type" value="Genomic_DNA"/>
</dbReference>
<reference evidence="3 4" key="1">
    <citation type="journal article" date="2018" name="Evol. Lett.">
        <title>Horizontal gene cluster transfer increased hallucinogenic mushroom diversity.</title>
        <authorList>
            <person name="Reynolds H.T."/>
            <person name="Vijayakumar V."/>
            <person name="Gluck-Thaler E."/>
            <person name="Korotkin H.B."/>
            <person name="Matheny P.B."/>
            <person name="Slot J.C."/>
        </authorList>
    </citation>
    <scope>NUCLEOTIDE SEQUENCE [LARGE SCALE GENOMIC DNA]</scope>
    <source>
        <strain evidence="3 4">2629</strain>
    </source>
</reference>